<reference evidence="2" key="2">
    <citation type="submission" date="2023-06" db="EMBL/GenBank/DDBJ databases">
        <authorList>
            <consortium name="Lawrence Berkeley National Laboratory"/>
            <person name="Mondo S.J."/>
            <person name="Hensen N."/>
            <person name="Bonometti L."/>
            <person name="Westerberg I."/>
            <person name="Brannstrom I.O."/>
            <person name="Guillou S."/>
            <person name="Cros-Aarteil S."/>
            <person name="Calhoun S."/>
            <person name="Haridas S."/>
            <person name="Kuo A."/>
            <person name="Pangilinan J."/>
            <person name="Riley R."/>
            <person name="Labutti K."/>
            <person name="Andreopoulos B."/>
            <person name="Lipzen A."/>
            <person name="Chen C."/>
            <person name="Yanf M."/>
            <person name="Daum C."/>
            <person name="Ng V."/>
            <person name="Clum A."/>
            <person name="Steindorff A."/>
            <person name="Ohm R."/>
            <person name="Martin F."/>
            <person name="Silar P."/>
            <person name="Natvig D."/>
            <person name="Lalanne C."/>
            <person name="Gautier V."/>
            <person name="Ament-Velasquez S.L."/>
            <person name="Kruys A."/>
            <person name="Hutchinson M.I."/>
            <person name="Powell A.J."/>
            <person name="Barry K."/>
            <person name="Miller A.N."/>
            <person name="Grigoriev I.V."/>
            <person name="Debuchy R."/>
            <person name="Gladieux P."/>
            <person name="Thoren M.H."/>
            <person name="Johannesson H."/>
        </authorList>
    </citation>
    <scope>NUCLEOTIDE SEQUENCE</scope>
    <source>
        <strain evidence="2">PSN324</strain>
    </source>
</reference>
<comment type="caution">
    <text evidence="2">The sequence shown here is derived from an EMBL/GenBank/DDBJ whole genome shotgun (WGS) entry which is preliminary data.</text>
</comment>
<feature type="region of interest" description="Disordered" evidence="1">
    <location>
        <begin position="97"/>
        <end position="142"/>
    </location>
</feature>
<proteinExistence type="predicted"/>
<organism evidence="2 3">
    <name type="scientific">Cladorrhinum samala</name>
    <dbReference type="NCBI Taxonomy" id="585594"/>
    <lineage>
        <taxon>Eukaryota</taxon>
        <taxon>Fungi</taxon>
        <taxon>Dikarya</taxon>
        <taxon>Ascomycota</taxon>
        <taxon>Pezizomycotina</taxon>
        <taxon>Sordariomycetes</taxon>
        <taxon>Sordariomycetidae</taxon>
        <taxon>Sordariales</taxon>
        <taxon>Podosporaceae</taxon>
        <taxon>Cladorrhinum</taxon>
    </lineage>
</organism>
<reference evidence="2" key="1">
    <citation type="journal article" date="2023" name="Mol. Phylogenet. Evol.">
        <title>Genome-scale phylogeny and comparative genomics of the fungal order Sordariales.</title>
        <authorList>
            <person name="Hensen N."/>
            <person name="Bonometti L."/>
            <person name="Westerberg I."/>
            <person name="Brannstrom I.O."/>
            <person name="Guillou S."/>
            <person name="Cros-Aarteil S."/>
            <person name="Calhoun S."/>
            <person name="Haridas S."/>
            <person name="Kuo A."/>
            <person name="Mondo S."/>
            <person name="Pangilinan J."/>
            <person name="Riley R."/>
            <person name="LaButti K."/>
            <person name="Andreopoulos B."/>
            <person name="Lipzen A."/>
            <person name="Chen C."/>
            <person name="Yan M."/>
            <person name="Daum C."/>
            <person name="Ng V."/>
            <person name="Clum A."/>
            <person name="Steindorff A."/>
            <person name="Ohm R.A."/>
            <person name="Martin F."/>
            <person name="Silar P."/>
            <person name="Natvig D.O."/>
            <person name="Lalanne C."/>
            <person name="Gautier V."/>
            <person name="Ament-Velasquez S.L."/>
            <person name="Kruys A."/>
            <person name="Hutchinson M.I."/>
            <person name="Powell A.J."/>
            <person name="Barry K."/>
            <person name="Miller A.N."/>
            <person name="Grigoriev I.V."/>
            <person name="Debuchy R."/>
            <person name="Gladieux P."/>
            <person name="Hiltunen Thoren M."/>
            <person name="Johannesson H."/>
        </authorList>
    </citation>
    <scope>NUCLEOTIDE SEQUENCE</scope>
    <source>
        <strain evidence="2">PSN324</strain>
    </source>
</reference>
<keyword evidence="3" id="KW-1185">Reference proteome</keyword>
<evidence type="ECO:0000256" key="1">
    <source>
        <dbReference type="SAM" id="MobiDB-lite"/>
    </source>
</evidence>
<evidence type="ECO:0000313" key="3">
    <source>
        <dbReference type="Proteomes" id="UP001321749"/>
    </source>
</evidence>
<dbReference type="EMBL" id="MU865019">
    <property type="protein sequence ID" value="KAK4460128.1"/>
    <property type="molecule type" value="Genomic_DNA"/>
</dbReference>
<evidence type="ECO:0000313" key="2">
    <source>
        <dbReference type="EMBL" id="KAK4460128.1"/>
    </source>
</evidence>
<gene>
    <name evidence="2" type="ORF">QBC42DRAFT_333443</name>
</gene>
<accession>A0AAV9HHC8</accession>
<dbReference type="Proteomes" id="UP001321749">
    <property type="component" value="Unassembled WGS sequence"/>
</dbReference>
<sequence>MRIHTDYIKNKIKEKKEKSPGFLAATVVQLSNHELHGVQPSITLHCQDRLQLKSLKHGGLFRSSMAEVTDILATSGQFVELASNIISPFTKLGEKFGGDETKVGRSRSTPKPVATRQRHCRPSKPGTEQAARSLQHGPGQLSLNSESSNSLLLALQLILLEQVASDIRGLPTHPHNNHLDVEGRCLRELFITDPTADHDAIISAKGEMVSNTCG</sequence>
<name>A0AAV9HHC8_9PEZI</name>
<dbReference type="AlphaFoldDB" id="A0AAV9HHC8"/>
<protein>
    <submittedName>
        <fullName evidence="2">Uncharacterized protein</fullName>
    </submittedName>
</protein>